<dbReference type="OrthoDB" id="427480at2759"/>
<dbReference type="InterPro" id="IPR004147">
    <property type="entry name" value="ABC1_dom"/>
</dbReference>
<comment type="caution">
    <text evidence="4">The sequence shown here is derived from an EMBL/GenBank/DDBJ whole genome shotgun (WGS) entry which is preliminary data.</text>
</comment>
<evidence type="ECO:0000256" key="2">
    <source>
        <dbReference type="SAM" id="MobiDB-lite"/>
    </source>
</evidence>
<dbReference type="InterPro" id="IPR011009">
    <property type="entry name" value="Kinase-like_dom_sf"/>
</dbReference>
<feature type="compositionally biased region" description="Low complexity" evidence="2">
    <location>
        <begin position="106"/>
        <end position="122"/>
    </location>
</feature>
<sequence>MNNLLFKSSTSPVLFSLKNNIKSLFKSTTISNSSNNGFKNIPKFIINNINNNSNNNKYLFNNSNGNSVRSNNIKNESQSLFSKFDNLNFQSKRYYSKQNKNYDNTSKQQQQQQQQSKSQQQKQEQEQIAMQKQHHYIKKSLERIYKYLTFKDLMRIIYNVLMNNRKKVIAIVGLSSSLIFFYYKPETFIGRYIQMIIRFSRAMDTALHVMYYYKVLSQTPELDPTYKGKATETHQISADKILELCLKNGGLYIKAGQYIASLNHILPVQYTKTLAVLQDKAPWRSYEEVEQVFKKDLGLLPSDIFSDFEKIPIAAASLAQVHRAMTKEGDEVAVKVQYPDLQRNFEGDTFTHGVLLSLINLGFPDFEFNWMADEMKIVLVKELDFTQEADNSIRTKEELKNNVYAYIPQVYQQYSSKRILTTEFIHGCKVNDLKKIREWGLKEKDVAQRLMEIFSEQIFIHGFIHVDPHQGNILLSKHPNLPGQPLIVILDHGLYRELDEEFRLDFCNLYKNLVLLNNEKVKKYSLKLGVTNWKLFSSMILMRNFEGASVGLGQSIPKEELERLVSGALEKMKELNVLMKTMPRHLLLILRNNNLLRSINMELGAPVNRFSIMARYAVKGLNSKVDKKTNKVIQLISRVKEKVHLEVLLKGYEIYYSLTAMLVRILLRLGLINPEKEIKKAMEKLG</sequence>
<accession>A0A8J4UZ33</accession>
<name>A0A8J4UZ33_9MYCE</name>
<dbReference type="AlphaFoldDB" id="A0A8J4UZ33"/>
<gene>
    <name evidence="4" type="ORF">CYY_004725</name>
</gene>
<dbReference type="PANTHER" id="PTHR43173:SF28">
    <property type="entry name" value="AARF DOMAIN CONTAINING KINASE 5"/>
    <property type="match status" value="1"/>
</dbReference>
<feature type="domain" description="ABC1 atypical kinase-like" evidence="3">
    <location>
        <begin position="277"/>
        <end position="524"/>
    </location>
</feature>
<keyword evidence="5" id="KW-1185">Reference proteome</keyword>
<dbReference type="PANTHER" id="PTHR43173">
    <property type="entry name" value="ABC1 FAMILY PROTEIN"/>
    <property type="match status" value="1"/>
</dbReference>
<reference evidence="4" key="1">
    <citation type="submission" date="2020-01" db="EMBL/GenBank/DDBJ databases">
        <title>Development of genomics and gene disruption for Polysphondylium violaceum indicates a role for the polyketide synthase stlB in stalk morphogenesis.</title>
        <authorList>
            <person name="Narita B."/>
            <person name="Kawabe Y."/>
            <person name="Kin K."/>
            <person name="Saito T."/>
            <person name="Gibbs R."/>
            <person name="Kuspa A."/>
            <person name="Muzny D."/>
            <person name="Queller D."/>
            <person name="Richards S."/>
            <person name="Strassman J."/>
            <person name="Sucgang R."/>
            <person name="Worley K."/>
            <person name="Schaap P."/>
        </authorList>
    </citation>
    <scope>NUCLEOTIDE SEQUENCE</scope>
    <source>
        <strain evidence="4">QSvi11</strain>
    </source>
</reference>
<organism evidence="4 5">
    <name type="scientific">Polysphondylium violaceum</name>
    <dbReference type="NCBI Taxonomy" id="133409"/>
    <lineage>
        <taxon>Eukaryota</taxon>
        <taxon>Amoebozoa</taxon>
        <taxon>Evosea</taxon>
        <taxon>Eumycetozoa</taxon>
        <taxon>Dictyostelia</taxon>
        <taxon>Dictyosteliales</taxon>
        <taxon>Dictyosteliaceae</taxon>
        <taxon>Polysphondylium</taxon>
    </lineage>
</organism>
<dbReference type="Proteomes" id="UP000695562">
    <property type="component" value="Unassembled WGS sequence"/>
</dbReference>
<proteinExistence type="inferred from homology"/>
<feature type="region of interest" description="Disordered" evidence="2">
    <location>
        <begin position="100"/>
        <end position="127"/>
    </location>
</feature>
<dbReference type="Pfam" id="PF03109">
    <property type="entry name" value="ABC1"/>
    <property type="match status" value="1"/>
</dbReference>
<dbReference type="InterPro" id="IPR045307">
    <property type="entry name" value="ADCK1_dom"/>
</dbReference>
<comment type="similarity">
    <text evidence="1">Belongs to the protein kinase superfamily. ADCK protein kinase family.</text>
</comment>
<evidence type="ECO:0000313" key="4">
    <source>
        <dbReference type="EMBL" id="KAF2073980.1"/>
    </source>
</evidence>
<dbReference type="EMBL" id="AJWJ01000172">
    <property type="protein sequence ID" value="KAF2073980.1"/>
    <property type="molecule type" value="Genomic_DNA"/>
</dbReference>
<dbReference type="CDD" id="cd13969">
    <property type="entry name" value="ADCK1-like"/>
    <property type="match status" value="1"/>
</dbReference>
<evidence type="ECO:0000256" key="1">
    <source>
        <dbReference type="ARBA" id="ARBA00009670"/>
    </source>
</evidence>
<protein>
    <recommendedName>
        <fullName evidence="3">ABC1 atypical kinase-like domain-containing protein</fullName>
    </recommendedName>
</protein>
<evidence type="ECO:0000259" key="3">
    <source>
        <dbReference type="Pfam" id="PF03109"/>
    </source>
</evidence>
<dbReference type="SUPFAM" id="SSF56112">
    <property type="entry name" value="Protein kinase-like (PK-like)"/>
    <property type="match status" value="1"/>
</dbReference>
<dbReference type="InterPro" id="IPR051130">
    <property type="entry name" value="Mito_struct-func_regulator"/>
</dbReference>
<evidence type="ECO:0000313" key="5">
    <source>
        <dbReference type="Proteomes" id="UP000695562"/>
    </source>
</evidence>